<accession>A0AAD5TPW0</accession>
<proteinExistence type="inferred from homology"/>
<dbReference type="AlphaFoldDB" id="A0AAD5TPW0"/>
<keyword evidence="4 7" id="KW-0812">Transmembrane</keyword>
<keyword evidence="3 7" id="KW-0813">Transport</keyword>
<dbReference type="GO" id="GO:0015250">
    <property type="term" value="F:water channel activity"/>
    <property type="evidence" value="ECO:0007669"/>
    <property type="project" value="TreeGrafter"/>
</dbReference>
<dbReference type="InterPro" id="IPR050363">
    <property type="entry name" value="MIP/Aquaporin"/>
</dbReference>
<feature type="transmembrane region" description="Helical" evidence="9">
    <location>
        <begin position="240"/>
        <end position="264"/>
    </location>
</feature>
<keyword evidence="5 9" id="KW-1133">Transmembrane helix</keyword>
<evidence type="ECO:0000256" key="4">
    <source>
        <dbReference type="ARBA" id="ARBA00022692"/>
    </source>
</evidence>
<organism evidence="10 11">
    <name type="scientific">Geranomyces variabilis</name>
    <dbReference type="NCBI Taxonomy" id="109894"/>
    <lineage>
        <taxon>Eukaryota</taxon>
        <taxon>Fungi</taxon>
        <taxon>Fungi incertae sedis</taxon>
        <taxon>Chytridiomycota</taxon>
        <taxon>Chytridiomycota incertae sedis</taxon>
        <taxon>Chytridiomycetes</taxon>
        <taxon>Spizellomycetales</taxon>
        <taxon>Powellomycetaceae</taxon>
        <taxon>Geranomyces</taxon>
    </lineage>
</organism>
<dbReference type="CDD" id="cd00333">
    <property type="entry name" value="MIP"/>
    <property type="match status" value="1"/>
</dbReference>
<dbReference type="Proteomes" id="UP001212152">
    <property type="component" value="Unassembled WGS sequence"/>
</dbReference>
<comment type="caution">
    <text evidence="10">The sequence shown here is derived from an EMBL/GenBank/DDBJ whole genome shotgun (WGS) entry which is preliminary data.</text>
</comment>
<dbReference type="PRINTS" id="PR02019">
    <property type="entry name" value="AQUAPORIN7"/>
</dbReference>
<evidence type="ECO:0000313" key="10">
    <source>
        <dbReference type="EMBL" id="KAJ3183520.1"/>
    </source>
</evidence>
<feature type="transmembrane region" description="Helical" evidence="9">
    <location>
        <begin position="153"/>
        <end position="173"/>
    </location>
</feature>
<dbReference type="PANTHER" id="PTHR43829">
    <property type="entry name" value="AQUAPORIN OR AQUAGLYCEROPORIN RELATED"/>
    <property type="match status" value="1"/>
</dbReference>
<evidence type="ECO:0000256" key="9">
    <source>
        <dbReference type="SAM" id="Phobius"/>
    </source>
</evidence>
<feature type="transmembrane region" description="Helical" evidence="9">
    <location>
        <begin position="110"/>
        <end position="132"/>
    </location>
</feature>
<gene>
    <name evidence="10" type="primary">FPS1</name>
    <name evidence="10" type="ORF">HDU87_006843</name>
</gene>
<comment type="similarity">
    <text evidence="2 7">Belongs to the MIP/aquaporin (TC 1.A.8) family.</text>
</comment>
<feature type="transmembrane region" description="Helical" evidence="9">
    <location>
        <begin position="208"/>
        <end position="228"/>
    </location>
</feature>
<dbReference type="Pfam" id="PF00230">
    <property type="entry name" value="MIP"/>
    <property type="match status" value="1"/>
</dbReference>
<comment type="subcellular location">
    <subcellularLocation>
        <location evidence="1">Membrane</location>
        <topology evidence="1">Multi-pass membrane protein</topology>
    </subcellularLocation>
</comment>
<feature type="transmembrane region" description="Helical" evidence="9">
    <location>
        <begin position="289"/>
        <end position="312"/>
    </location>
</feature>
<dbReference type="EMBL" id="JADGJQ010000006">
    <property type="protein sequence ID" value="KAJ3183520.1"/>
    <property type="molecule type" value="Genomic_DNA"/>
</dbReference>
<feature type="region of interest" description="Disordered" evidence="8">
    <location>
        <begin position="1"/>
        <end position="38"/>
    </location>
</feature>
<dbReference type="InterPro" id="IPR000425">
    <property type="entry name" value="MIP"/>
</dbReference>
<dbReference type="GO" id="GO:0015254">
    <property type="term" value="F:glycerol channel activity"/>
    <property type="evidence" value="ECO:0007669"/>
    <property type="project" value="TreeGrafter"/>
</dbReference>
<dbReference type="Gene3D" id="1.20.1080.10">
    <property type="entry name" value="Glycerol uptake facilitator protein"/>
    <property type="match status" value="1"/>
</dbReference>
<evidence type="ECO:0000256" key="1">
    <source>
        <dbReference type="ARBA" id="ARBA00004141"/>
    </source>
</evidence>
<dbReference type="PANTHER" id="PTHR43829:SF9">
    <property type="entry name" value="AQUAPORIN-9"/>
    <property type="match status" value="1"/>
</dbReference>
<name>A0AAD5TPW0_9FUNG</name>
<evidence type="ECO:0000313" key="11">
    <source>
        <dbReference type="Proteomes" id="UP001212152"/>
    </source>
</evidence>
<dbReference type="NCBIfam" id="TIGR00861">
    <property type="entry name" value="MIP"/>
    <property type="match status" value="1"/>
</dbReference>
<sequence>MSAALDKQASTETVVDMSSETSPPPHHTHTAVDNNNQKVTDHVVEQRGEHVDEYLRYDSQHASALYKLKHRYREELAEFFGTFIMMIFGNGVCAQVSLHNGKNGEYLSISFAWGFGVLFGILAAGGISGAHLNPAVTIMNAVHSGFPWRKVPGFVAGQMLGAFTAAAVVFANYRSAIRVFDGDVRQVTGPQATAGIFATYPQPYLTPAGAFFSEFIATAILAIGLLSIGQQKSPDRPKYYAPVAVALLVIAIGMALGAPTGYALNPARDFGPRLFTLVAGYGTETFSTASYYGCWVTIFGPILGGIFGGYVYRGFLDYESVEPESKTV</sequence>
<keyword evidence="6 9" id="KW-0472">Membrane</keyword>
<evidence type="ECO:0000256" key="8">
    <source>
        <dbReference type="SAM" id="MobiDB-lite"/>
    </source>
</evidence>
<dbReference type="PRINTS" id="PR00783">
    <property type="entry name" value="MINTRINSICP"/>
</dbReference>
<evidence type="ECO:0000256" key="3">
    <source>
        <dbReference type="ARBA" id="ARBA00022448"/>
    </source>
</evidence>
<evidence type="ECO:0000256" key="7">
    <source>
        <dbReference type="RuleBase" id="RU000477"/>
    </source>
</evidence>
<reference evidence="10" key="1">
    <citation type="submission" date="2020-05" db="EMBL/GenBank/DDBJ databases">
        <title>Phylogenomic resolution of chytrid fungi.</title>
        <authorList>
            <person name="Stajich J.E."/>
            <person name="Amses K."/>
            <person name="Simmons R."/>
            <person name="Seto K."/>
            <person name="Myers J."/>
            <person name="Bonds A."/>
            <person name="Quandt C.A."/>
            <person name="Barry K."/>
            <person name="Liu P."/>
            <person name="Grigoriev I."/>
            <person name="Longcore J.E."/>
            <person name="James T.Y."/>
        </authorList>
    </citation>
    <scope>NUCLEOTIDE SEQUENCE</scope>
    <source>
        <strain evidence="10">JEL0379</strain>
    </source>
</reference>
<dbReference type="InterPro" id="IPR023271">
    <property type="entry name" value="Aquaporin-like"/>
</dbReference>
<keyword evidence="11" id="KW-1185">Reference proteome</keyword>
<dbReference type="GO" id="GO:0005886">
    <property type="term" value="C:plasma membrane"/>
    <property type="evidence" value="ECO:0007669"/>
    <property type="project" value="TreeGrafter"/>
</dbReference>
<feature type="transmembrane region" description="Helical" evidence="9">
    <location>
        <begin position="76"/>
        <end position="98"/>
    </location>
</feature>
<protein>
    <submittedName>
        <fullName evidence="10">Glycerol channel</fullName>
    </submittedName>
</protein>
<evidence type="ECO:0000256" key="2">
    <source>
        <dbReference type="ARBA" id="ARBA00006175"/>
    </source>
</evidence>
<evidence type="ECO:0000256" key="6">
    <source>
        <dbReference type="ARBA" id="ARBA00023136"/>
    </source>
</evidence>
<feature type="compositionally biased region" description="Polar residues" evidence="8">
    <location>
        <begin position="8"/>
        <end position="21"/>
    </location>
</feature>
<dbReference type="SUPFAM" id="SSF81338">
    <property type="entry name" value="Aquaporin-like"/>
    <property type="match status" value="1"/>
</dbReference>
<evidence type="ECO:0000256" key="5">
    <source>
        <dbReference type="ARBA" id="ARBA00022989"/>
    </source>
</evidence>